<name>A0ABU9XQ96_9SPHN</name>
<sequence>MTFAGKTTVLAVAAFLSLAAAPAWDPAPWLADLAQFRAAIVRDYPNLEWLTEQREVSLDTWIARTASEIRRGSSDADARRAMDRLVERFNDGHLALRWPAPSSPPSLTPPAAPALAPTVARFCAARGYTAGQVTAGTAAALSGYRPIDAGGPFNAGLVDARGGTIGVVRMGIFAPHGYPSLCAQAVATTRTAITQPCDAGCDDRVLTEAFAQMTRALMTTITQLRAAGADVLLVDLTRNGGGTEWAEAAARIVSPVALHSAPIGVLRSPAWVARWQALAAKLRSEAGKAPPHDRAMLLDFAGQAEATADQVRPCDGAACPRLARSGFASGLLPQLPAGTLDGRGWAPEVFSAAQFPYRDSVWQGPVIVLIDSETWSAAEQFAALLQDNGAAIIMGTRSGGAGCGHLDGQEPTTLSHSGAVLDMPNCVRFRKDGSNEVSGIVPDISTGVRANDGASFAGRLTAAHLPMAVEQARALALKR</sequence>
<dbReference type="EMBL" id="JBDIMF010000001">
    <property type="protein sequence ID" value="MEN2784841.1"/>
    <property type="molecule type" value="Genomic_DNA"/>
</dbReference>
<evidence type="ECO:0000313" key="4">
    <source>
        <dbReference type="Proteomes" id="UP001404104"/>
    </source>
</evidence>
<evidence type="ECO:0000313" key="3">
    <source>
        <dbReference type="EMBL" id="MEN2784841.1"/>
    </source>
</evidence>
<protein>
    <submittedName>
        <fullName evidence="3">S41 family peptidase</fullName>
    </submittedName>
</protein>
<dbReference type="PANTHER" id="PTHR32060:SF22">
    <property type="entry name" value="CARBOXYL-TERMINAL-PROCESSING PEPTIDASE 3, CHLOROPLASTIC"/>
    <property type="match status" value="1"/>
</dbReference>
<comment type="caution">
    <text evidence="3">The sequence shown here is derived from an EMBL/GenBank/DDBJ whole genome shotgun (WGS) entry which is preliminary data.</text>
</comment>
<proteinExistence type="predicted"/>
<dbReference type="InterPro" id="IPR029045">
    <property type="entry name" value="ClpP/crotonase-like_dom_sf"/>
</dbReference>
<dbReference type="Pfam" id="PF03572">
    <property type="entry name" value="Peptidase_S41"/>
    <property type="match status" value="1"/>
</dbReference>
<reference evidence="3 4" key="1">
    <citation type="submission" date="2024-05" db="EMBL/GenBank/DDBJ databases">
        <authorList>
            <person name="Liu Q."/>
            <person name="Xin Y.-H."/>
        </authorList>
    </citation>
    <scope>NUCLEOTIDE SEQUENCE [LARGE SCALE GENOMIC DNA]</scope>
    <source>
        <strain evidence="3 4">CGMCC 1.15349</strain>
    </source>
</reference>
<dbReference type="SUPFAM" id="SSF52096">
    <property type="entry name" value="ClpP/crotonase"/>
    <property type="match status" value="1"/>
</dbReference>
<organism evidence="3 4">
    <name type="scientific">Sphingomonas qilianensis</name>
    <dbReference type="NCBI Taxonomy" id="1736690"/>
    <lineage>
        <taxon>Bacteria</taxon>
        <taxon>Pseudomonadati</taxon>
        <taxon>Pseudomonadota</taxon>
        <taxon>Alphaproteobacteria</taxon>
        <taxon>Sphingomonadales</taxon>
        <taxon>Sphingomonadaceae</taxon>
        <taxon>Sphingomonas</taxon>
    </lineage>
</organism>
<dbReference type="Proteomes" id="UP001404104">
    <property type="component" value="Unassembled WGS sequence"/>
</dbReference>
<keyword evidence="1" id="KW-0732">Signal</keyword>
<dbReference type="Gene3D" id="3.90.226.10">
    <property type="entry name" value="2-enoyl-CoA Hydratase, Chain A, domain 1"/>
    <property type="match status" value="1"/>
</dbReference>
<feature type="domain" description="Tail specific protease" evidence="2">
    <location>
        <begin position="210"/>
        <end position="445"/>
    </location>
</feature>
<dbReference type="InterPro" id="IPR005151">
    <property type="entry name" value="Tail-specific_protease"/>
</dbReference>
<feature type="signal peptide" evidence="1">
    <location>
        <begin position="1"/>
        <end position="19"/>
    </location>
</feature>
<accession>A0ABU9XQ96</accession>
<evidence type="ECO:0000256" key="1">
    <source>
        <dbReference type="SAM" id="SignalP"/>
    </source>
</evidence>
<feature type="chain" id="PRO_5045531449" evidence="1">
    <location>
        <begin position="20"/>
        <end position="479"/>
    </location>
</feature>
<dbReference type="PANTHER" id="PTHR32060">
    <property type="entry name" value="TAIL-SPECIFIC PROTEASE"/>
    <property type="match status" value="1"/>
</dbReference>
<keyword evidence="4" id="KW-1185">Reference proteome</keyword>
<gene>
    <name evidence="3" type="ORF">ABC969_00200</name>
</gene>
<dbReference type="RefSeq" id="WP_345862226.1">
    <property type="nucleotide sequence ID" value="NZ_JBDIMF010000001.1"/>
</dbReference>
<evidence type="ECO:0000259" key="2">
    <source>
        <dbReference type="Pfam" id="PF03572"/>
    </source>
</evidence>